<evidence type="ECO:0000313" key="1">
    <source>
        <dbReference type="EMBL" id="EGW11187.1"/>
    </source>
</evidence>
<name>G3HV78_CRIGR</name>
<dbReference type="AlphaFoldDB" id="G3HV78"/>
<proteinExistence type="predicted"/>
<dbReference type="EMBL" id="JH000761">
    <property type="protein sequence ID" value="EGW11187.1"/>
    <property type="molecule type" value="Genomic_DNA"/>
</dbReference>
<gene>
    <name evidence="1" type="ORF">I79_014855</name>
</gene>
<organism evidence="1 2">
    <name type="scientific">Cricetulus griseus</name>
    <name type="common">Chinese hamster</name>
    <name type="synonym">Cricetulus barabensis griseus</name>
    <dbReference type="NCBI Taxonomy" id="10029"/>
    <lineage>
        <taxon>Eukaryota</taxon>
        <taxon>Metazoa</taxon>
        <taxon>Chordata</taxon>
        <taxon>Craniata</taxon>
        <taxon>Vertebrata</taxon>
        <taxon>Euteleostomi</taxon>
        <taxon>Mammalia</taxon>
        <taxon>Eutheria</taxon>
        <taxon>Euarchontoglires</taxon>
        <taxon>Glires</taxon>
        <taxon>Rodentia</taxon>
        <taxon>Myomorpha</taxon>
        <taxon>Muroidea</taxon>
        <taxon>Cricetidae</taxon>
        <taxon>Cricetinae</taxon>
        <taxon>Cricetulus</taxon>
    </lineage>
</organism>
<dbReference type="InParanoid" id="G3HV78"/>
<sequence>MPSHMLGQWGLCGPGGVLAARDGQPASTLGVCCCPCPRKQDGDQNSSLPTCFTS</sequence>
<evidence type="ECO:0000313" key="2">
    <source>
        <dbReference type="Proteomes" id="UP000001075"/>
    </source>
</evidence>
<dbReference type="Proteomes" id="UP000001075">
    <property type="component" value="Unassembled WGS sequence"/>
</dbReference>
<protein>
    <submittedName>
        <fullName evidence="1">Uncharacterized protein</fullName>
    </submittedName>
</protein>
<accession>G3HV78</accession>
<reference evidence="2" key="1">
    <citation type="journal article" date="2011" name="Nat. Biotechnol.">
        <title>The genomic sequence of the Chinese hamster ovary (CHO)-K1 cell line.</title>
        <authorList>
            <person name="Xu X."/>
            <person name="Nagarajan H."/>
            <person name="Lewis N.E."/>
            <person name="Pan S."/>
            <person name="Cai Z."/>
            <person name="Liu X."/>
            <person name="Chen W."/>
            <person name="Xie M."/>
            <person name="Wang W."/>
            <person name="Hammond S."/>
            <person name="Andersen M.R."/>
            <person name="Neff N."/>
            <person name="Passarelli B."/>
            <person name="Koh W."/>
            <person name="Fan H.C."/>
            <person name="Wang J."/>
            <person name="Gui Y."/>
            <person name="Lee K.H."/>
            <person name="Betenbaugh M.J."/>
            <person name="Quake S.R."/>
            <person name="Famili I."/>
            <person name="Palsson B.O."/>
            <person name="Wang J."/>
        </authorList>
    </citation>
    <scope>NUCLEOTIDE SEQUENCE [LARGE SCALE GENOMIC DNA]</scope>
    <source>
        <strain evidence="2">CHO K1 cell line</strain>
    </source>
</reference>